<dbReference type="PANTHER" id="PTHR21094:SF2">
    <property type="entry name" value="GOLGI SNAP RECEPTOR COMPLEX MEMBER 1"/>
    <property type="match status" value="1"/>
</dbReference>
<evidence type="ECO:0000256" key="6">
    <source>
        <dbReference type="ARBA" id="ARBA00022989"/>
    </source>
</evidence>
<keyword evidence="5" id="KW-0653">Protein transport</keyword>
<keyword evidence="7" id="KW-0333">Golgi apparatus</keyword>
<dbReference type="GO" id="GO:0031201">
    <property type="term" value="C:SNARE complex"/>
    <property type="evidence" value="ECO:0007669"/>
    <property type="project" value="TreeGrafter"/>
</dbReference>
<name>A0A433QMQ3_9FUNG</name>
<evidence type="ECO:0000256" key="7">
    <source>
        <dbReference type="ARBA" id="ARBA00023034"/>
    </source>
</evidence>
<dbReference type="GO" id="GO:0048219">
    <property type="term" value="P:inter-Golgi cisterna vesicle-mediated transport"/>
    <property type="evidence" value="ECO:0007669"/>
    <property type="project" value="TreeGrafter"/>
</dbReference>
<evidence type="ECO:0000256" key="9">
    <source>
        <dbReference type="SAM" id="Phobius"/>
    </source>
</evidence>
<evidence type="ECO:0000256" key="3">
    <source>
        <dbReference type="ARBA" id="ARBA00022448"/>
    </source>
</evidence>
<accession>A0A433QMQ3</accession>
<dbReference type="GO" id="GO:0005484">
    <property type="term" value="F:SNAP receptor activity"/>
    <property type="evidence" value="ECO:0007669"/>
    <property type="project" value="TreeGrafter"/>
</dbReference>
<sequence>MMCNTACTTTPPILSAVTLNPRLDDYSAPAAALSWEFLSKQARQLETKIETKLTSFSKMGANSSRRTNNATLTGIHSLNDDPALSLIGSEAAELEIYELLKKLAMAVNSMGEYLDRPSTTTSNPSLMHMLQRHRDILYDYTKDFKKTKANIKNARDHADLLTQARDEIRMYNTGSSATDFLLTERDRIDSSHRMTDMVLEQAYATREDLDKQRSMLQSVNRRMGGVIARFPGINNLISKINTCTKRDTFILAGVIATCIVFLLIY</sequence>
<protein>
    <submittedName>
        <fullName evidence="10">Golgi SNAP receptor complex member 1</fullName>
    </submittedName>
</protein>
<dbReference type="GO" id="GO:0005797">
    <property type="term" value="C:Golgi medial cisterna"/>
    <property type="evidence" value="ECO:0007669"/>
    <property type="project" value="TreeGrafter"/>
</dbReference>
<dbReference type="GO" id="GO:0015031">
    <property type="term" value="P:protein transport"/>
    <property type="evidence" value="ECO:0007669"/>
    <property type="project" value="UniProtKB-KW"/>
</dbReference>
<evidence type="ECO:0000313" key="10">
    <source>
        <dbReference type="EMBL" id="RUS31066.1"/>
    </source>
</evidence>
<dbReference type="EMBL" id="RBNJ01003318">
    <property type="protein sequence ID" value="RUS31066.1"/>
    <property type="molecule type" value="Genomic_DNA"/>
</dbReference>
<feature type="transmembrane region" description="Helical" evidence="9">
    <location>
        <begin position="248"/>
        <end position="264"/>
    </location>
</feature>
<keyword evidence="10" id="KW-0675">Receptor</keyword>
<keyword evidence="4 9" id="KW-0812">Transmembrane</keyword>
<dbReference type="Proteomes" id="UP000274822">
    <property type="component" value="Unassembled WGS sequence"/>
</dbReference>
<dbReference type="GO" id="GO:0000139">
    <property type="term" value="C:Golgi membrane"/>
    <property type="evidence" value="ECO:0007669"/>
    <property type="project" value="UniProtKB-SubCell"/>
</dbReference>
<evidence type="ECO:0000313" key="11">
    <source>
        <dbReference type="Proteomes" id="UP000274822"/>
    </source>
</evidence>
<dbReference type="InterPro" id="IPR023601">
    <property type="entry name" value="Golgi_SNAP_su1"/>
</dbReference>
<dbReference type="PIRSF" id="PIRSF027109">
    <property type="entry name" value="Golgi_SNARE"/>
    <property type="match status" value="1"/>
</dbReference>
<keyword evidence="3" id="KW-0813">Transport</keyword>
<keyword evidence="11" id="KW-1185">Reference proteome</keyword>
<evidence type="ECO:0000256" key="2">
    <source>
        <dbReference type="ARBA" id="ARBA00008473"/>
    </source>
</evidence>
<evidence type="ECO:0000256" key="8">
    <source>
        <dbReference type="ARBA" id="ARBA00023136"/>
    </source>
</evidence>
<organism evidence="10 11">
    <name type="scientific">Jimgerdemannia flammicorona</name>
    <dbReference type="NCBI Taxonomy" id="994334"/>
    <lineage>
        <taxon>Eukaryota</taxon>
        <taxon>Fungi</taxon>
        <taxon>Fungi incertae sedis</taxon>
        <taxon>Mucoromycota</taxon>
        <taxon>Mucoromycotina</taxon>
        <taxon>Endogonomycetes</taxon>
        <taxon>Endogonales</taxon>
        <taxon>Endogonaceae</taxon>
        <taxon>Jimgerdemannia</taxon>
    </lineage>
</organism>
<dbReference type="AlphaFoldDB" id="A0A433QMQ3"/>
<dbReference type="GO" id="GO:0005801">
    <property type="term" value="C:cis-Golgi network"/>
    <property type="evidence" value="ECO:0007669"/>
    <property type="project" value="InterPro"/>
</dbReference>
<dbReference type="GO" id="GO:0006888">
    <property type="term" value="P:endoplasmic reticulum to Golgi vesicle-mediated transport"/>
    <property type="evidence" value="ECO:0007669"/>
    <property type="project" value="InterPro"/>
</dbReference>
<dbReference type="Pfam" id="PF12352">
    <property type="entry name" value="V-SNARE_C"/>
    <property type="match status" value="1"/>
</dbReference>
<reference evidence="10 11" key="1">
    <citation type="journal article" date="2018" name="New Phytol.">
        <title>Phylogenomics of Endogonaceae and evolution of mycorrhizas within Mucoromycota.</title>
        <authorList>
            <person name="Chang Y."/>
            <person name="Desiro A."/>
            <person name="Na H."/>
            <person name="Sandor L."/>
            <person name="Lipzen A."/>
            <person name="Clum A."/>
            <person name="Barry K."/>
            <person name="Grigoriev I.V."/>
            <person name="Martin F.M."/>
            <person name="Stajich J.E."/>
            <person name="Smith M.E."/>
            <person name="Bonito G."/>
            <person name="Spatafora J.W."/>
        </authorList>
    </citation>
    <scope>NUCLEOTIDE SEQUENCE [LARGE SCALE GENOMIC DNA]</scope>
    <source>
        <strain evidence="10 11">AD002</strain>
    </source>
</reference>
<evidence type="ECO:0000256" key="5">
    <source>
        <dbReference type="ARBA" id="ARBA00022927"/>
    </source>
</evidence>
<gene>
    <name evidence="10" type="ORF">BC938DRAFT_478523</name>
</gene>
<comment type="similarity">
    <text evidence="2">Belongs to the GOSR1 family.</text>
</comment>
<keyword evidence="8 9" id="KW-0472">Membrane</keyword>
<comment type="caution">
    <text evidence="10">The sequence shown here is derived from an EMBL/GenBank/DDBJ whole genome shotgun (WGS) entry which is preliminary data.</text>
</comment>
<keyword evidence="6 9" id="KW-1133">Transmembrane helix</keyword>
<evidence type="ECO:0000256" key="1">
    <source>
        <dbReference type="ARBA" id="ARBA00004409"/>
    </source>
</evidence>
<comment type="subcellular location">
    <subcellularLocation>
        <location evidence="1">Golgi apparatus membrane</location>
        <topology evidence="1">Single-pass type IV membrane protein</topology>
    </subcellularLocation>
</comment>
<dbReference type="PANTHER" id="PTHR21094">
    <property type="entry name" value="GOS-28 SNARE- RELATED"/>
    <property type="match status" value="1"/>
</dbReference>
<evidence type="ECO:0000256" key="4">
    <source>
        <dbReference type="ARBA" id="ARBA00022692"/>
    </source>
</evidence>
<proteinExistence type="inferred from homology"/>
<dbReference type="GO" id="GO:0006906">
    <property type="term" value="P:vesicle fusion"/>
    <property type="evidence" value="ECO:0007669"/>
    <property type="project" value="TreeGrafter"/>
</dbReference>